<dbReference type="AlphaFoldDB" id="A0AAV3P5U0"/>
<keyword evidence="2" id="KW-1185">Reference proteome</keyword>
<dbReference type="Proteomes" id="UP001454036">
    <property type="component" value="Unassembled WGS sequence"/>
</dbReference>
<gene>
    <name evidence="1" type="ORF">LIER_06507</name>
</gene>
<dbReference type="EMBL" id="BAABME010000951">
    <property type="protein sequence ID" value="GAA0146588.1"/>
    <property type="molecule type" value="Genomic_DNA"/>
</dbReference>
<organism evidence="1 2">
    <name type="scientific">Lithospermum erythrorhizon</name>
    <name type="common">Purple gromwell</name>
    <name type="synonym">Lithospermum officinale var. erythrorhizon</name>
    <dbReference type="NCBI Taxonomy" id="34254"/>
    <lineage>
        <taxon>Eukaryota</taxon>
        <taxon>Viridiplantae</taxon>
        <taxon>Streptophyta</taxon>
        <taxon>Embryophyta</taxon>
        <taxon>Tracheophyta</taxon>
        <taxon>Spermatophyta</taxon>
        <taxon>Magnoliopsida</taxon>
        <taxon>eudicotyledons</taxon>
        <taxon>Gunneridae</taxon>
        <taxon>Pentapetalae</taxon>
        <taxon>asterids</taxon>
        <taxon>lamiids</taxon>
        <taxon>Boraginales</taxon>
        <taxon>Boraginaceae</taxon>
        <taxon>Boraginoideae</taxon>
        <taxon>Lithospermeae</taxon>
        <taxon>Lithospermum</taxon>
    </lineage>
</organism>
<sequence>MEEKSTDSWVWRKFQRLRVHIKPHINIRIGDGNVCNFLFDNWHRKGPLQEISSMRLKLGDTMAGALKTRKHVIGRRATPSI</sequence>
<evidence type="ECO:0000313" key="2">
    <source>
        <dbReference type="Proteomes" id="UP001454036"/>
    </source>
</evidence>
<accession>A0AAV3P5U0</accession>
<protein>
    <submittedName>
        <fullName evidence="1">Uncharacterized protein</fullName>
    </submittedName>
</protein>
<name>A0AAV3P5U0_LITER</name>
<comment type="caution">
    <text evidence="1">The sequence shown here is derived from an EMBL/GenBank/DDBJ whole genome shotgun (WGS) entry which is preliminary data.</text>
</comment>
<proteinExistence type="predicted"/>
<reference evidence="1 2" key="1">
    <citation type="submission" date="2024-01" db="EMBL/GenBank/DDBJ databases">
        <title>The complete chloroplast genome sequence of Lithospermum erythrorhizon: insights into the phylogenetic relationship among Boraginaceae species and the maternal lineages of purple gromwells.</title>
        <authorList>
            <person name="Okada T."/>
            <person name="Watanabe K."/>
        </authorList>
    </citation>
    <scope>NUCLEOTIDE SEQUENCE [LARGE SCALE GENOMIC DNA]</scope>
</reference>
<evidence type="ECO:0000313" key="1">
    <source>
        <dbReference type="EMBL" id="GAA0146588.1"/>
    </source>
</evidence>